<proteinExistence type="predicted"/>
<dbReference type="EMBL" id="OX596105">
    <property type="protein sequence ID" value="CAI9700390.1"/>
    <property type="molecule type" value="Genomic_DNA"/>
</dbReference>
<organism evidence="1 2">
    <name type="scientific">Rangifer tarandus platyrhynchus</name>
    <name type="common">Svalbard reindeer</name>
    <dbReference type="NCBI Taxonomy" id="3082113"/>
    <lineage>
        <taxon>Eukaryota</taxon>
        <taxon>Metazoa</taxon>
        <taxon>Chordata</taxon>
        <taxon>Craniata</taxon>
        <taxon>Vertebrata</taxon>
        <taxon>Euteleostomi</taxon>
        <taxon>Mammalia</taxon>
        <taxon>Eutheria</taxon>
        <taxon>Laurasiatheria</taxon>
        <taxon>Artiodactyla</taxon>
        <taxon>Ruminantia</taxon>
        <taxon>Pecora</taxon>
        <taxon>Cervidae</taxon>
        <taxon>Odocoileinae</taxon>
        <taxon>Rangifer</taxon>
    </lineage>
</organism>
<sequence>MFLIKMVLCRAITRERGGDQGDKHLVVMQKAGRASRSLTCENKPGRPRARRRRARASREPEPRLWVAGPRRLRRLLPSSLQERRAPAVPRATRRPCRPLSLLPVCSAKRPASNSPESWYESVDLIISEVPSSSDFHNYFHDSHRAHTVPSSFQKPPSTCPTGISATQEDSLTCMHAASGRGPPCGTSSLGILGFWMPHRWAAAPRKSPSRPESLAEENAGAGGRLSQERTLPATHPGSGNTVSESQAATSPPASEVGGNAGAWLGRPLEALVTDHCPQPRDYRGSERDQPAWSGLPPCSGAQPAALPGSAPAAGAPGGPEELRTENRSEVSLDLSFRPPQRAGPLGDRRWPFPEGGRLSMARVPGMGTPAQPARGVGLLCGQHPTRGLFRVNHLERDLKLSTRAIRSAVESQPPPFLKPETGSTGERRRHWSDEGGGSVLDEGPRRDGGSRGAGHAEVLAAGHPQGLRNQHPAQRSSDRGRLGPAGGMEDPTSPASSPSTWCAQGPPKPCGHNHTPELPSLPVQMRRRRGPAGDTSCPLQAVPSSLRRGGLPRSRVQQEQSPSSGVTGQPGPRSRPRVRGRPGRWQRSSSVGSLDDIAHSARSHAQQA</sequence>
<reference evidence="1" key="1">
    <citation type="submission" date="2023-05" db="EMBL/GenBank/DDBJ databases">
        <authorList>
            <consortium name="ELIXIR-Norway"/>
        </authorList>
    </citation>
    <scope>NUCLEOTIDE SEQUENCE</scope>
</reference>
<evidence type="ECO:0000313" key="1">
    <source>
        <dbReference type="EMBL" id="CAI9700390.1"/>
    </source>
</evidence>
<accession>A0ACB0EID5</accession>
<evidence type="ECO:0000313" key="2">
    <source>
        <dbReference type="Proteomes" id="UP001162501"/>
    </source>
</evidence>
<dbReference type="Proteomes" id="UP001162501">
    <property type="component" value="Chromosome 21"/>
</dbReference>
<name>A0ACB0EID5_RANTA</name>
<protein>
    <submittedName>
        <fullName evidence="1">Uncharacterized protein</fullName>
    </submittedName>
</protein>
<gene>
    <name evidence="1" type="ORF">MRATA1EN3_LOCUS11603</name>
</gene>